<reference evidence="2 3" key="1">
    <citation type="journal article" date="2013" name="BMC Genomics">
        <title>The miniature genome of a carnivorous plant Genlisea aurea contains a low number of genes and short non-coding sequences.</title>
        <authorList>
            <person name="Leushkin E.V."/>
            <person name="Sutormin R.A."/>
            <person name="Nabieva E.R."/>
            <person name="Penin A.A."/>
            <person name="Kondrashov A.S."/>
            <person name="Logacheva M.D."/>
        </authorList>
    </citation>
    <scope>NUCLEOTIDE SEQUENCE [LARGE SCALE GENOMIC DNA]</scope>
</reference>
<evidence type="ECO:0008006" key="4">
    <source>
        <dbReference type="Google" id="ProtNLM"/>
    </source>
</evidence>
<dbReference type="EMBL" id="AUSU01004014">
    <property type="protein sequence ID" value="EPS65828.1"/>
    <property type="molecule type" value="Genomic_DNA"/>
</dbReference>
<name>S8DRX7_9LAMI</name>
<protein>
    <recommendedName>
        <fullName evidence="4">Serine/threonine-protein kinase</fullName>
    </recommendedName>
</protein>
<keyword evidence="3" id="KW-1185">Reference proteome</keyword>
<accession>S8DRX7</accession>
<proteinExistence type="predicted"/>
<dbReference type="AlphaFoldDB" id="S8DRX7"/>
<feature type="region of interest" description="Disordered" evidence="1">
    <location>
        <begin position="1"/>
        <end position="29"/>
    </location>
</feature>
<feature type="compositionally biased region" description="Basic and acidic residues" evidence="1">
    <location>
        <begin position="9"/>
        <end position="26"/>
    </location>
</feature>
<evidence type="ECO:0000313" key="2">
    <source>
        <dbReference type="EMBL" id="EPS65828.1"/>
    </source>
</evidence>
<dbReference type="OrthoDB" id="693357at2759"/>
<feature type="non-terminal residue" evidence="2">
    <location>
        <position position="84"/>
    </location>
</feature>
<organism evidence="2 3">
    <name type="scientific">Genlisea aurea</name>
    <dbReference type="NCBI Taxonomy" id="192259"/>
    <lineage>
        <taxon>Eukaryota</taxon>
        <taxon>Viridiplantae</taxon>
        <taxon>Streptophyta</taxon>
        <taxon>Embryophyta</taxon>
        <taxon>Tracheophyta</taxon>
        <taxon>Spermatophyta</taxon>
        <taxon>Magnoliopsida</taxon>
        <taxon>eudicotyledons</taxon>
        <taxon>Gunneridae</taxon>
        <taxon>Pentapetalae</taxon>
        <taxon>asterids</taxon>
        <taxon>lamiids</taxon>
        <taxon>Lamiales</taxon>
        <taxon>Lentibulariaceae</taxon>
        <taxon>Genlisea</taxon>
    </lineage>
</organism>
<sequence>MGCVGSKPTKSEQKNDFQDEREEDPKAAAAALDSSPAFGCIDFGSFIEVDHVVSGWPPWLAAAAGDAIEGWLPLRSDSYQRLEK</sequence>
<dbReference type="Proteomes" id="UP000015453">
    <property type="component" value="Unassembled WGS sequence"/>
</dbReference>
<comment type="caution">
    <text evidence="2">The sequence shown here is derived from an EMBL/GenBank/DDBJ whole genome shotgun (WGS) entry which is preliminary data.</text>
</comment>
<evidence type="ECO:0000313" key="3">
    <source>
        <dbReference type="Proteomes" id="UP000015453"/>
    </source>
</evidence>
<evidence type="ECO:0000256" key="1">
    <source>
        <dbReference type="SAM" id="MobiDB-lite"/>
    </source>
</evidence>
<gene>
    <name evidence="2" type="ORF">M569_08949</name>
</gene>